<organism evidence="1">
    <name type="scientific">Anguilla anguilla</name>
    <name type="common">European freshwater eel</name>
    <name type="synonym">Muraena anguilla</name>
    <dbReference type="NCBI Taxonomy" id="7936"/>
    <lineage>
        <taxon>Eukaryota</taxon>
        <taxon>Metazoa</taxon>
        <taxon>Chordata</taxon>
        <taxon>Craniata</taxon>
        <taxon>Vertebrata</taxon>
        <taxon>Euteleostomi</taxon>
        <taxon>Actinopterygii</taxon>
        <taxon>Neopterygii</taxon>
        <taxon>Teleostei</taxon>
        <taxon>Anguilliformes</taxon>
        <taxon>Anguillidae</taxon>
        <taxon>Anguilla</taxon>
    </lineage>
</organism>
<evidence type="ECO:0000313" key="1">
    <source>
        <dbReference type="EMBL" id="JAH89311.1"/>
    </source>
</evidence>
<reference evidence="1" key="2">
    <citation type="journal article" date="2015" name="Fish Shellfish Immunol.">
        <title>Early steps in the European eel (Anguilla anguilla)-Vibrio vulnificus interaction in the gills: Role of the RtxA13 toxin.</title>
        <authorList>
            <person name="Callol A."/>
            <person name="Pajuelo D."/>
            <person name="Ebbesson L."/>
            <person name="Teles M."/>
            <person name="MacKenzie S."/>
            <person name="Amaro C."/>
        </authorList>
    </citation>
    <scope>NUCLEOTIDE SEQUENCE</scope>
</reference>
<reference evidence="1" key="1">
    <citation type="submission" date="2014-11" db="EMBL/GenBank/DDBJ databases">
        <authorList>
            <person name="Amaro Gonzalez C."/>
        </authorList>
    </citation>
    <scope>NUCLEOTIDE SEQUENCE</scope>
</reference>
<dbReference type="EMBL" id="GBXM01019266">
    <property type="protein sequence ID" value="JAH89311.1"/>
    <property type="molecule type" value="Transcribed_RNA"/>
</dbReference>
<accession>A0A0E9WGA9</accession>
<proteinExistence type="predicted"/>
<protein>
    <submittedName>
        <fullName evidence="1">Uncharacterized protein</fullName>
    </submittedName>
</protein>
<dbReference type="AlphaFoldDB" id="A0A0E9WGA9"/>
<name>A0A0E9WGA9_ANGAN</name>
<sequence>MRRLRNAHDNLDKLQCRSFLAPSLKNIELSVKLHSCIQSTRTAENTAHA</sequence>